<keyword evidence="2" id="KW-1185">Reference proteome</keyword>
<dbReference type="Proteomes" id="UP000198948">
    <property type="component" value="Unassembled WGS sequence"/>
</dbReference>
<reference evidence="1 2" key="1">
    <citation type="submission" date="2016-10" db="EMBL/GenBank/DDBJ databases">
        <authorList>
            <person name="de Groot N.N."/>
        </authorList>
    </citation>
    <scope>NUCLEOTIDE SEQUENCE [LARGE SCALE GENOMIC DNA]</scope>
    <source>
        <strain evidence="1 2">DSM 13760</strain>
    </source>
</reference>
<accession>A0A1H9PSA2</accession>
<dbReference type="InterPro" id="IPR021477">
    <property type="entry name" value="TVIIS_effector_SACOL2603_fam"/>
</dbReference>
<protein>
    <submittedName>
        <fullName evidence="1">Type VII secretion effector, SACOL2603 family</fullName>
    </submittedName>
</protein>
<dbReference type="EMBL" id="FOHA01000001">
    <property type="protein sequence ID" value="SER50453.1"/>
    <property type="molecule type" value="Genomic_DNA"/>
</dbReference>
<evidence type="ECO:0000313" key="2">
    <source>
        <dbReference type="Proteomes" id="UP000198948"/>
    </source>
</evidence>
<gene>
    <name evidence="1" type="ORF">SAMN04488559_10172</name>
</gene>
<organism evidence="1 2">
    <name type="scientific">Isobaculum melis</name>
    <dbReference type="NCBI Taxonomy" id="142588"/>
    <lineage>
        <taxon>Bacteria</taxon>
        <taxon>Bacillati</taxon>
        <taxon>Bacillota</taxon>
        <taxon>Bacilli</taxon>
        <taxon>Lactobacillales</taxon>
        <taxon>Carnobacteriaceae</taxon>
        <taxon>Isobaculum</taxon>
    </lineage>
</organism>
<dbReference type="RefSeq" id="WP_177165616.1">
    <property type="nucleotide sequence ID" value="NZ_FOHA01000001.1"/>
</dbReference>
<name>A0A1H9PSA2_9LACT</name>
<dbReference type="NCBIfam" id="TIGR04197">
    <property type="entry name" value="T7SS_SACOL2603"/>
    <property type="match status" value="1"/>
</dbReference>
<sequence length="94" mass="10067">MSFQSNLSTASTIATNLSQSTQPIGQLPEISTDTATTLTGNEKAKEAIAKKNTLTSSFLSAMNQDIANIQSAAKDFEVMNDQIKQAIQFVPTLD</sequence>
<proteinExistence type="predicted"/>
<dbReference type="STRING" id="142588.SAMN04488559_10172"/>
<evidence type="ECO:0000313" key="1">
    <source>
        <dbReference type="EMBL" id="SER50453.1"/>
    </source>
</evidence>
<dbReference type="AlphaFoldDB" id="A0A1H9PSA2"/>